<protein>
    <submittedName>
        <fullName evidence="2">Uncharacterized protein</fullName>
    </submittedName>
</protein>
<sequence length="180" mass="20596">ERALQKESDSLDNMDKAEKAYRLKIFHERANAPLEPFLDTRKPKKPQLDLPAAIRSTGQPPYVVTFDDCEPNATSESFLKVDAKNMLWVRKDLTAEQALDAIKKLQESKHWSKVPKEHQDEALNTLWEKYTEQLVNQVAEDAAPQPKTKKEKKTPVKPRVVSKTKGKSTKANLKKMLDTE</sequence>
<reference evidence="2" key="1">
    <citation type="submission" date="2020-05" db="EMBL/GenBank/DDBJ databases">
        <title>Phylogenomic resolution of chytrid fungi.</title>
        <authorList>
            <person name="Stajich J.E."/>
            <person name="Amses K."/>
            <person name="Simmons R."/>
            <person name="Seto K."/>
            <person name="Myers J."/>
            <person name="Bonds A."/>
            <person name="Quandt C.A."/>
            <person name="Barry K."/>
            <person name="Liu P."/>
            <person name="Grigoriev I."/>
            <person name="Longcore J.E."/>
            <person name="James T.Y."/>
        </authorList>
    </citation>
    <scope>NUCLEOTIDE SEQUENCE</scope>
    <source>
        <strain evidence="2">JEL0318</strain>
    </source>
</reference>
<dbReference type="EMBL" id="JADGJD010002752">
    <property type="protein sequence ID" value="KAJ3028944.1"/>
    <property type="molecule type" value="Genomic_DNA"/>
</dbReference>
<dbReference type="AlphaFoldDB" id="A0AAD5WY70"/>
<feature type="compositionally biased region" description="Basic residues" evidence="1">
    <location>
        <begin position="147"/>
        <end position="168"/>
    </location>
</feature>
<feature type="non-terminal residue" evidence="2">
    <location>
        <position position="1"/>
    </location>
</feature>
<evidence type="ECO:0000313" key="3">
    <source>
        <dbReference type="Proteomes" id="UP001212841"/>
    </source>
</evidence>
<dbReference type="Proteomes" id="UP001212841">
    <property type="component" value="Unassembled WGS sequence"/>
</dbReference>
<evidence type="ECO:0000313" key="2">
    <source>
        <dbReference type="EMBL" id="KAJ3028944.1"/>
    </source>
</evidence>
<evidence type="ECO:0000256" key="1">
    <source>
        <dbReference type="SAM" id="MobiDB-lite"/>
    </source>
</evidence>
<proteinExistence type="predicted"/>
<comment type="caution">
    <text evidence="2">The sequence shown here is derived from an EMBL/GenBank/DDBJ whole genome shotgun (WGS) entry which is preliminary data.</text>
</comment>
<name>A0AAD5WY70_9FUNG</name>
<keyword evidence="3" id="KW-1185">Reference proteome</keyword>
<organism evidence="2 3">
    <name type="scientific">Rhizophlyctis rosea</name>
    <dbReference type="NCBI Taxonomy" id="64517"/>
    <lineage>
        <taxon>Eukaryota</taxon>
        <taxon>Fungi</taxon>
        <taxon>Fungi incertae sedis</taxon>
        <taxon>Chytridiomycota</taxon>
        <taxon>Chytridiomycota incertae sedis</taxon>
        <taxon>Chytridiomycetes</taxon>
        <taxon>Rhizophlyctidales</taxon>
        <taxon>Rhizophlyctidaceae</taxon>
        <taxon>Rhizophlyctis</taxon>
    </lineage>
</organism>
<feature type="region of interest" description="Disordered" evidence="1">
    <location>
        <begin position="138"/>
        <end position="180"/>
    </location>
</feature>
<gene>
    <name evidence="2" type="ORF">HK097_005867</name>
</gene>
<accession>A0AAD5WY70</accession>